<dbReference type="InterPro" id="IPR035069">
    <property type="entry name" value="TTHA1013/TTHA0281-like"/>
</dbReference>
<reference evidence="1 2" key="1">
    <citation type="submission" date="2017-07" db="EMBL/GenBank/DDBJ databases">
        <title>Elstera cyanobacteriorum sp. nov., a novel bacterium isolated from cyanobacterial aggregates in a eutrophic lake.</title>
        <authorList>
            <person name="Cai H."/>
        </authorList>
    </citation>
    <scope>NUCLEOTIDE SEQUENCE [LARGE SCALE GENOMIC DNA]</scope>
    <source>
        <strain evidence="1 2">TH019</strain>
    </source>
</reference>
<keyword evidence="2" id="KW-1185">Reference proteome</keyword>
<dbReference type="SUPFAM" id="SSF143100">
    <property type="entry name" value="TTHA1013/TTHA0281-like"/>
    <property type="match status" value="1"/>
</dbReference>
<organism evidence="1 2">
    <name type="scientific">Elstera cyanobacteriorum</name>
    <dbReference type="NCBI Taxonomy" id="2022747"/>
    <lineage>
        <taxon>Bacteria</taxon>
        <taxon>Pseudomonadati</taxon>
        <taxon>Pseudomonadota</taxon>
        <taxon>Alphaproteobacteria</taxon>
        <taxon>Rhodospirillales</taxon>
        <taxon>Rhodospirillaceae</taxon>
        <taxon>Elstera</taxon>
    </lineage>
</organism>
<name>A0A255XJR7_9PROT</name>
<dbReference type="AlphaFoldDB" id="A0A255XJR7"/>
<sequence length="108" mass="12057">MMVADPYTYRIGWSAEDAEFIGTCVEFPSLSWLDEDEDAAFRGIRKLVRETVADMTAAGEAVPQPISLRPFSGKFQVRTTPEIHRRLTIEAAEAQVSLNRLVNSKLLG</sequence>
<dbReference type="OrthoDB" id="5297106at2"/>
<comment type="caution">
    <text evidence="1">The sequence shown here is derived from an EMBL/GenBank/DDBJ whole genome shotgun (WGS) entry which is preliminary data.</text>
</comment>
<dbReference type="EMBL" id="NOXS01000035">
    <property type="protein sequence ID" value="OYQ16634.1"/>
    <property type="molecule type" value="Genomic_DNA"/>
</dbReference>
<dbReference type="InterPro" id="IPR008651">
    <property type="entry name" value="Uncharacterised_HicB"/>
</dbReference>
<accession>A0A255XJR7</accession>
<dbReference type="Proteomes" id="UP000216361">
    <property type="component" value="Unassembled WGS sequence"/>
</dbReference>
<protein>
    <submittedName>
        <fullName evidence="1">Toxin-antitoxin system HicB family antitoxin</fullName>
    </submittedName>
</protein>
<dbReference type="Pfam" id="PF05534">
    <property type="entry name" value="HicB"/>
    <property type="match status" value="1"/>
</dbReference>
<gene>
    <name evidence="1" type="ORF">CHR90_16715</name>
</gene>
<evidence type="ECO:0000313" key="2">
    <source>
        <dbReference type="Proteomes" id="UP000216361"/>
    </source>
</evidence>
<proteinExistence type="predicted"/>
<evidence type="ECO:0000313" key="1">
    <source>
        <dbReference type="EMBL" id="OYQ16634.1"/>
    </source>
</evidence>